<feature type="transmembrane region" description="Helical" evidence="2">
    <location>
        <begin position="50"/>
        <end position="74"/>
    </location>
</feature>
<dbReference type="EMBL" id="GEDV01012540">
    <property type="protein sequence ID" value="JAP76017.1"/>
    <property type="molecule type" value="Transcribed_RNA"/>
</dbReference>
<evidence type="ECO:0000313" key="3">
    <source>
        <dbReference type="EMBL" id="JAP76017.1"/>
    </source>
</evidence>
<keyword evidence="2" id="KW-0472">Membrane</keyword>
<feature type="region of interest" description="Disordered" evidence="1">
    <location>
        <begin position="1"/>
        <end position="45"/>
    </location>
</feature>
<keyword evidence="2" id="KW-0812">Transmembrane</keyword>
<proteinExistence type="predicted"/>
<sequence>MESYPMVPPSATVSSSSAQGSFNEMPPSLNDPPSYSSASKDDETVGGPRVAAMVIGVMILLAIILMAVMVIALASGWRSNDKTTWNDERPDITEQNVRGGGAMTVIIPEFRFPSSPPPVTTKSTPQASTTKKVTEETTEEDTTTPFNDVTIPVDTRSTTTELPTTRAKKDTWAGLLCTIGTKLSVPEILPDDRWCNYLFYDSVYKNGPEPFDPSHLDPTLSIFMDHLSKYNATALGIGFAYKYTQHLNSELSQNDSDTPVVLKHFFDENICSFAILDTPSDGLDKSTLEEMLESLKLVDGFVRSKESWPRKCLTVVAVPTPDTSLEDVYIEVFPKIFTPSVVVILSHYVQGDNTFQDCRVVPPIMLTRPDMLTSSSNYKFDMNSGAQSIEKLIARGMDAIWALSVTLKGRWTKLKAGEPVGFLSQCEHDPSAESFGRYSDACMDPSLSNGTHYKSGLQGTMYFSSDGRILSFDNNTDIVQKLCRLRNQHLTFAYGIAAYDVDYEDYSDACESVSVLGPFTRVFTLTLLRDYVRVVFDIPREYEDCLKLDY</sequence>
<dbReference type="AlphaFoldDB" id="A0A131YAU7"/>
<organism evidence="3">
    <name type="scientific">Rhipicephalus appendiculatus</name>
    <name type="common">Brown ear tick</name>
    <dbReference type="NCBI Taxonomy" id="34631"/>
    <lineage>
        <taxon>Eukaryota</taxon>
        <taxon>Metazoa</taxon>
        <taxon>Ecdysozoa</taxon>
        <taxon>Arthropoda</taxon>
        <taxon>Chelicerata</taxon>
        <taxon>Arachnida</taxon>
        <taxon>Acari</taxon>
        <taxon>Parasitiformes</taxon>
        <taxon>Ixodida</taxon>
        <taxon>Ixodoidea</taxon>
        <taxon>Ixodidae</taxon>
        <taxon>Rhipicephalinae</taxon>
        <taxon>Rhipicephalus</taxon>
        <taxon>Rhipicephalus</taxon>
    </lineage>
</organism>
<evidence type="ECO:0000256" key="2">
    <source>
        <dbReference type="SAM" id="Phobius"/>
    </source>
</evidence>
<evidence type="ECO:0000256" key="1">
    <source>
        <dbReference type="SAM" id="MobiDB-lite"/>
    </source>
</evidence>
<feature type="region of interest" description="Disordered" evidence="1">
    <location>
        <begin position="113"/>
        <end position="149"/>
    </location>
</feature>
<accession>A0A131YAU7</accession>
<reference evidence="3" key="1">
    <citation type="journal article" date="2016" name="Ticks Tick Borne Dis.">
        <title>De novo assembly and annotation of the salivary gland transcriptome of Rhipicephalus appendiculatus male and female ticks during blood feeding.</title>
        <authorList>
            <person name="de Castro M.H."/>
            <person name="de Klerk D."/>
            <person name="Pienaar R."/>
            <person name="Latif A.A."/>
            <person name="Rees D.J."/>
            <person name="Mans B.J."/>
        </authorList>
    </citation>
    <scope>NUCLEOTIDE SEQUENCE</scope>
    <source>
        <tissue evidence="3">Salivary glands</tissue>
    </source>
</reference>
<feature type="compositionally biased region" description="Low complexity" evidence="1">
    <location>
        <begin position="9"/>
        <end position="18"/>
    </location>
</feature>
<name>A0A131YAU7_RHIAP</name>
<keyword evidence="2" id="KW-1133">Transmembrane helix</keyword>
<feature type="compositionally biased region" description="Low complexity" evidence="1">
    <location>
        <begin position="120"/>
        <end position="131"/>
    </location>
</feature>
<protein>
    <submittedName>
        <fullName evidence="3">Uncharacterized protein</fullName>
    </submittedName>
</protein>